<comment type="caution">
    <text evidence="12">The sequence shown here is derived from an EMBL/GenBank/DDBJ whole genome shotgun (WGS) entry which is preliminary data.</text>
</comment>
<dbReference type="InterPro" id="IPR036217">
    <property type="entry name" value="MethylDNA_cys_MeTrfase_DNAb"/>
</dbReference>
<evidence type="ECO:0000313" key="12">
    <source>
        <dbReference type="EMBL" id="MBB5430532.1"/>
    </source>
</evidence>
<sequence>MENETGPTGPAHAVLDSPVGPLTLVAQDGALTRLLMADRSGAPEAPAGPADAEVLAEAARQLREYFDGRRTDFDLPLRPAGTAFQRQVWAELAAVPYGETVTYGELAERIGRGPASARAVGSANGANPIAVVIPCHRVVGADGGLTGYEWGVDRKRFLLDLEQDGD</sequence>
<keyword evidence="5 9" id="KW-0808">Transferase</keyword>
<reference evidence="12 13" key="1">
    <citation type="submission" date="2020-08" db="EMBL/GenBank/DDBJ databases">
        <title>Sequencing the genomes of 1000 actinobacteria strains.</title>
        <authorList>
            <person name="Klenk H.-P."/>
        </authorList>
    </citation>
    <scope>NUCLEOTIDE SEQUENCE [LARGE SCALE GENOMIC DNA]</scope>
    <source>
        <strain evidence="12 13">DSM 44551</strain>
    </source>
</reference>
<keyword evidence="3 9" id="KW-0963">Cytoplasm</keyword>
<protein>
    <recommendedName>
        <fullName evidence="9">Methylated-DNA--protein-cysteine methyltransferase</fullName>
        <ecNumber evidence="9">2.1.1.63</ecNumber>
    </recommendedName>
    <alternativeName>
        <fullName evidence="9">6-O-methylguanine-DNA methyltransferase</fullName>
        <shortName evidence="9">MGMT</shortName>
    </alternativeName>
    <alternativeName>
        <fullName evidence="9">O-6-methylguanine-DNA-alkyltransferase</fullName>
    </alternativeName>
</protein>
<comment type="miscellaneous">
    <text evidence="9">This enzyme catalyzes only one turnover and therefore is not strictly catalytic. According to one definition, an enzyme is a biocatalyst that acts repeatedly and over many reaction cycles.</text>
</comment>
<comment type="catalytic activity">
    <reaction evidence="1 9">
        <text>a 4-O-methyl-thymidine in DNA + L-cysteinyl-[protein] = a thymidine in DNA + S-methyl-L-cysteinyl-[protein]</text>
        <dbReference type="Rhea" id="RHEA:53428"/>
        <dbReference type="Rhea" id="RHEA-COMP:10131"/>
        <dbReference type="Rhea" id="RHEA-COMP:10132"/>
        <dbReference type="Rhea" id="RHEA-COMP:13555"/>
        <dbReference type="Rhea" id="RHEA-COMP:13556"/>
        <dbReference type="ChEBI" id="CHEBI:29950"/>
        <dbReference type="ChEBI" id="CHEBI:82612"/>
        <dbReference type="ChEBI" id="CHEBI:137386"/>
        <dbReference type="ChEBI" id="CHEBI:137387"/>
        <dbReference type="EC" id="2.1.1.63"/>
    </reaction>
</comment>
<dbReference type="SUPFAM" id="SSF53155">
    <property type="entry name" value="Methylated DNA-protein cysteine methyltransferase domain"/>
    <property type="match status" value="1"/>
</dbReference>
<dbReference type="NCBIfam" id="TIGR00589">
    <property type="entry name" value="ogt"/>
    <property type="match status" value="1"/>
</dbReference>
<dbReference type="Gene3D" id="1.10.10.10">
    <property type="entry name" value="Winged helix-like DNA-binding domain superfamily/Winged helix DNA-binding domain"/>
    <property type="match status" value="1"/>
</dbReference>
<dbReference type="InterPro" id="IPR014048">
    <property type="entry name" value="MethylDNA_cys_MeTrfase_DNA-bd"/>
</dbReference>
<dbReference type="GO" id="GO:0032259">
    <property type="term" value="P:methylation"/>
    <property type="evidence" value="ECO:0007669"/>
    <property type="project" value="UniProtKB-KW"/>
</dbReference>
<accession>A0A7W8QHG3</accession>
<evidence type="ECO:0000259" key="11">
    <source>
        <dbReference type="Pfam" id="PF02870"/>
    </source>
</evidence>
<dbReference type="PROSITE" id="PS00374">
    <property type="entry name" value="MGMT"/>
    <property type="match status" value="1"/>
</dbReference>
<gene>
    <name evidence="12" type="ORF">HDA36_000616</name>
</gene>
<dbReference type="EMBL" id="JACHDB010000001">
    <property type="protein sequence ID" value="MBB5430532.1"/>
    <property type="molecule type" value="Genomic_DNA"/>
</dbReference>
<proteinExistence type="inferred from homology"/>
<dbReference type="Gene3D" id="3.30.160.70">
    <property type="entry name" value="Methylated DNA-protein cysteine methyltransferase domain"/>
    <property type="match status" value="1"/>
</dbReference>
<keyword evidence="13" id="KW-1185">Reference proteome</keyword>
<comment type="catalytic activity">
    <reaction evidence="8 9">
        <text>a 6-O-methyl-2'-deoxyguanosine in DNA + L-cysteinyl-[protein] = S-methyl-L-cysteinyl-[protein] + a 2'-deoxyguanosine in DNA</text>
        <dbReference type="Rhea" id="RHEA:24000"/>
        <dbReference type="Rhea" id="RHEA-COMP:10131"/>
        <dbReference type="Rhea" id="RHEA-COMP:10132"/>
        <dbReference type="Rhea" id="RHEA-COMP:11367"/>
        <dbReference type="Rhea" id="RHEA-COMP:11368"/>
        <dbReference type="ChEBI" id="CHEBI:29950"/>
        <dbReference type="ChEBI" id="CHEBI:82612"/>
        <dbReference type="ChEBI" id="CHEBI:85445"/>
        <dbReference type="ChEBI" id="CHEBI:85448"/>
        <dbReference type="EC" id="2.1.1.63"/>
    </reaction>
</comment>
<dbReference type="InterPro" id="IPR001497">
    <property type="entry name" value="MethylDNA_cys_MeTrfase_AS"/>
</dbReference>
<dbReference type="GO" id="GO:0005737">
    <property type="term" value="C:cytoplasm"/>
    <property type="evidence" value="ECO:0007669"/>
    <property type="project" value="UniProtKB-SubCell"/>
</dbReference>
<evidence type="ECO:0000256" key="6">
    <source>
        <dbReference type="ARBA" id="ARBA00022763"/>
    </source>
</evidence>
<dbReference type="SUPFAM" id="SSF46767">
    <property type="entry name" value="Methylated DNA-protein cysteine methyltransferase, C-terminal domain"/>
    <property type="match status" value="1"/>
</dbReference>
<evidence type="ECO:0000256" key="9">
    <source>
        <dbReference type="HAMAP-Rule" id="MF_00772"/>
    </source>
</evidence>
<comment type="function">
    <text evidence="9">Involved in the cellular defense against the biological effects of O6-methylguanine (O6-MeG) and O4-methylthymine (O4-MeT) in DNA. Repairs the methylated nucleobase in DNA by stoichiometrically transferring the methyl group to a cysteine residue in the enzyme. This is a suicide reaction: the enzyme is irreversibly inactivated.</text>
</comment>
<dbReference type="GO" id="GO:0006307">
    <property type="term" value="P:DNA alkylation repair"/>
    <property type="evidence" value="ECO:0007669"/>
    <property type="project" value="UniProtKB-UniRule"/>
</dbReference>
<evidence type="ECO:0000256" key="8">
    <source>
        <dbReference type="ARBA" id="ARBA00049348"/>
    </source>
</evidence>
<comment type="subcellular location">
    <subcellularLocation>
        <location evidence="9">Cytoplasm</location>
    </subcellularLocation>
</comment>
<evidence type="ECO:0000256" key="1">
    <source>
        <dbReference type="ARBA" id="ARBA00001286"/>
    </source>
</evidence>
<dbReference type="InterPro" id="IPR036631">
    <property type="entry name" value="MGMT_N_sf"/>
</dbReference>
<dbReference type="HAMAP" id="MF_00772">
    <property type="entry name" value="OGT"/>
    <property type="match status" value="1"/>
</dbReference>
<dbReference type="Pfam" id="PF02870">
    <property type="entry name" value="Methyltransf_1N"/>
    <property type="match status" value="1"/>
</dbReference>
<evidence type="ECO:0000256" key="2">
    <source>
        <dbReference type="ARBA" id="ARBA00008711"/>
    </source>
</evidence>
<feature type="domain" description="Methylated-DNA-[protein]-cysteine S-methyltransferase DNA binding" evidence="10">
    <location>
        <begin position="83"/>
        <end position="163"/>
    </location>
</feature>
<keyword evidence="4 9" id="KW-0489">Methyltransferase</keyword>
<organism evidence="12 13">
    <name type="scientific">Nocardiopsis composta</name>
    <dbReference type="NCBI Taxonomy" id="157465"/>
    <lineage>
        <taxon>Bacteria</taxon>
        <taxon>Bacillati</taxon>
        <taxon>Actinomycetota</taxon>
        <taxon>Actinomycetes</taxon>
        <taxon>Streptosporangiales</taxon>
        <taxon>Nocardiopsidaceae</taxon>
        <taxon>Nocardiopsis</taxon>
    </lineage>
</organism>
<dbReference type="PANTHER" id="PTHR10815:SF5">
    <property type="entry name" value="METHYLATED-DNA--PROTEIN-CYSTEINE METHYLTRANSFERASE"/>
    <property type="match status" value="1"/>
</dbReference>
<feature type="active site" description="Nucleophile; methyl group acceptor" evidence="9">
    <location>
        <position position="135"/>
    </location>
</feature>
<dbReference type="FunFam" id="1.10.10.10:FF:000214">
    <property type="entry name" value="Methylated-DNA--protein-cysteine methyltransferase"/>
    <property type="match status" value="1"/>
</dbReference>
<keyword evidence="6 9" id="KW-0227">DNA damage</keyword>
<keyword evidence="7 9" id="KW-0234">DNA repair</keyword>
<evidence type="ECO:0000256" key="4">
    <source>
        <dbReference type="ARBA" id="ARBA00022603"/>
    </source>
</evidence>
<evidence type="ECO:0000259" key="10">
    <source>
        <dbReference type="Pfam" id="PF01035"/>
    </source>
</evidence>
<comment type="similarity">
    <text evidence="2 9">Belongs to the MGMT family.</text>
</comment>
<dbReference type="PANTHER" id="PTHR10815">
    <property type="entry name" value="METHYLATED-DNA--PROTEIN-CYSTEINE METHYLTRANSFERASE"/>
    <property type="match status" value="1"/>
</dbReference>
<dbReference type="RefSeq" id="WP_184388475.1">
    <property type="nucleotide sequence ID" value="NZ_BAAAJD010000023.1"/>
</dbReference>
<dbReference type="CDD" id="cd06445">
    <property type="entry name" value="ATase"/>
    <property type="match status" value="1"/>
</dbReference>
<dbReference type="GO" id="GO:0003908">
    <property type="term" value="F:methylated-DNA-[protein]-cysteine S-methyltransferase activity"/>
    <property type="evidence" value="ECO:0007669"/>
    <property type="project" value="UniProtKB-UniRule"/>
</dbReference>
<dbReference type="Pfam" id="PF01035">
    <property type="entry name" value="DNA_binding_1"/>
    <property type="match status" value="1"/>
</dbReference>
<evidence type="ECO:0000256" key="3">
    <source>
        <dbReference type="ARBA" id="ARBA00022490"/>
    </source>
</evidence>
<dbReference type="InterPro" id="IPR008332">
    <property type="entry name" value="MethylG_MeTrfase_N"/>
</dbReference>
<dbReference type="InterPro" id="IPR023546">
    <property type="entry name" value="MGMT"/>
</dbReference>
<evidence type="ECO:0000313" key="13">
    <source>
        <dbReference type="Proteomes" id="UP000572635"/>
    </source>
</evidence>
<dbReference type="Proteomes" id="UP000572635">
    <property type="component" value="Unassembled WGS sequence"/>
</dbReference>
<dbReference type="InterPro" id="IPR036388">
    <property type="entry name" value="WH-like_DNA-bd_sf"/>
</dbReference>
<evidence type="ECO:0000256" key="7">
    <source>
        <dbReference type="ARBA" id="ARBA00023204"/>
    </source>
</evidence>
<dbReference type="AlphaFoldDB" id="A0A7W8QHG3"/>
<evidence type="ECO:0000256" key="5">
    <source>
        <dbReference type="ARBA" id="ARBA00022679"/>
    </source>
</evidence>
<feature type="domain" description="Methylguanine DNA methyltransferase ribonuclease-like" evidence="11">
    <location>
        <begin position="13"/>
        <end position="79"/>
    </location>
</feature>
<dbReference type="EC" id="2.1.1.63" evidence="9"/>
<name>A0A7W8QHG3_9ACTN</name>